<gene>
    <name evidence="3" type="ORF">HC176_02300</name>
</gene>
<protein>
    <submittedName>
        <fullName evidence="3">Amidohydrolase family protein</fullName>
    </submittedName>
</protein>
<dbReference type="InterPro" id="IPR006680">
    <property type="entry name" value="Amidohydro-rel"/>
</dbReference>
<feature type="domain" description="Amidohydrolase-related" evidence="2">
    <location>
        <begin position="12"/>
        <end position="53"/>
    </location>
</feature>
<comment type="caution">
    <text evidence="3">The sequence shown here is derived from an EMBL/GenBank/DDBJ whole genome shotgun (WGS) entry which is preliminary data.</text>
</comment>
<dbReference type="PANTHER" id="PTHR43569">
    <property type="entry name" value="AMIDOHYDROLASE"/>
    <property type="match status" value="1"/>
</dbReference>
<comment type="similarity">
    <text evidence="1">Belongs to the metallo-dependent hydrolases superfamily.</text>
</comment>
<dbReference type="Pfam" id="PF04909">
    <property type="entry name" value="Amidohydro_2"/>
    <property type="match status" value="1"/>
</dbReference>
<reference evidence="3 4" key="1">
    <citation type="submission" date="2020-03" db="EMBL/GenBank/DDBJ databases">
        <title>Tamlana sp. nov, isolated from XXX.</title>
        <authorList>
            <person name="Cao W.R."/>
        </authorList>
    </citation>
    <scope>NUCLEOTIDE SEQUENCE [LARGE SCALE GENOMIC DNA]</scope>
    <source>
        <strain evidence="3 4">HST1-43</strain>
    </source>
</reference>
<dbReference type="InterPro" id="IPR052350">
    <property type="entry name" value="Metallo-dep_Lactonases"/>
</dbReference>
<dbReference type="EMBL" id="JAAVJS010000002">
    <property type="protein sequence ID" value="NJX14317.1"/>
    <property type="molecule type" value="Genomic_DNA"/>
</dbReference>
<sequence length="79" mass="9229">MRFQEKKIAPRTLKYYKPLLDAAVDAFGSDRVIFGSNWPLSGLRGTYNNAVQILEDYCKTLNDLSEEQLFFKNFYNINQ</sequence>
<evidence type="ECO:0000313" key="4">
    <source>
        <dbReference type="Proteomes" id="UP000760545"/>
    </source>
</evidence>
<dbReference type="Proteomes" id="UP000760545">
    <property type="component" value="Unassembled WGS sequence"/>
</dbReference>
<accession>A0ABX1DAU3</accession>
<dbReference type="Gene3D" id="3.20.20.140">
    <property type="entry name" value="Metal-dependent hydrolases"/>
    <property type="match status" value="1"/>
</dbReference>
<name>A0ABX1DAU3_9FLAO</name>
<organism evidence="3 4">
    <name type="scientific">Tamlana crocina</name>
    <dbReference type="NCBI Taxonomy" id="393006"/>
    <lineage>
        <taxon>Bacteria</taxon>
        <taxon>Pseudomonadati</taxon>
        <taxon>Bacteroidota</taxon>
        <taxon>Flavobacteriia</taxon>
        <taxon>Flavobacteriales</taxon>
        <taxon>Flavobacteriaceae</taxon>
        <taxon>Tamlana</taxon>
    </lineage>
</organism>
<dbReference type="RefSeq" id="WP_167916624.1">
    <property type="nucleotide sequence ID" value="NZ_JAAVJS010000002.1"/>
</dbReference>
<evidence type="ECO:0000259" key="2">
    <source>
        <dbReference type="Pfam" id="PF04909"/>
    </source>
</evidence>
<dbReference type="InterPro" id="IPR032466">
    <property type="entry name" value="Metal_Hydrolase"/>
</dbReference>
<evidence type="ECO:0000313" key="3">
    <source>
        <dbReference type="EMBL" id="NJX14317.1"/>
    </source>
</evidence>
<keyword evidence="4" id="KW-1185">Reference proteome</keyword>
<dbReference type="SUPFAM" id="SSF51556">
    <property type="entry name" value="Metallo-dependent hydrolases"/>
    <property type="match status" value="1"/>
</dbReference>
<proteinExistence type="inferred from homology"/>
<evidence type="ECO:0000256" key="1">
    <source>
        <dbReference type="ARBA" id="ARBA00038310"/>
    </source>
</evidence>
<dbReference type="PANTHER" id="PTHR43569:SF2">
    <property type="entry name" value="AMIDOHYDROLASE-RELATED DOMAIN-CONTAINING PROTEIN"/>
    <property type="match status" value="1"/>
</dbReference>